<dbReference type="PANTHER" id="PTHR43685:SF2">
    <property type="entry name" value="GLYCOSYLTRANSFERASE 2-LIKE DOMAIN-CONTAINING PROTEIN"/>
    <property type="match status" value="1"/>
</dbReference>
<dbReference type="InterPro" id="IPR029044">
    <property type="entry name" value="Nucleotide-diphossugar_trans"/>
</dbReference>
<gene>
    <name evidence="2" type="ORF">Mic7113_0099</name>
</gene>
<dbReference type="EMBL" id="CP003630">
    <property type="protein sequence ID" value="AFZ16039.1"/>
    <property type="molecule type" value="Genomic_DNA"/>
</dbReference>
<dbReference type="SUPFAM" id="SSF53448">
    <property type="entry name" value="Nucleotide-diphospho-sugar transferases"/>
    <property type="match status" value="1"/>
</dbReference>
<dbReference type="InterPro" id="IPR001173">
    <property type="entry name" value="Glyco_trans_2-like"/>
</dbReference>
<feature type="domain" description="Glycosyltransferase 2-like" evidence="1">
    <location>
        <begin position="6"/>
        <end position="107"/>
    </location>
</feature>
<organism evidence="2 3">
    <name type="scientific">Allocoleopsis franciscana PCC 7113</name>
    <dbReference type="NCBI Taxonomy" id="1173027"/>
    <lineage>
        <taxon>Bacteria</taxon>
        <taxon>Bacillati</taxon>
        <taxon>Cyanobacteriota</taxon>
        <taxon>Cyanophyceae</taxon>
        <taxon>Coleofasciculales</taxon>
        <taxon>Coleofasciculaceae</taxon>
        <taxon>Allocoleopsis</taxon>
        <taxon>Allocoleopsis franciscana</taxon>
    </lineage>
</organism>
<name>K9W8E0_9CYAN</name>
<dbReference type="OrthoDB" id="140893at2"/>
<evidence type="ECO:0000313" key="2">
    <source>
        <dbReference type="EMBL" id="AFZ16039.1"/>
    </source>
</evidence>
<dbReference type="Gene3D" id="3.90.550.10">
    <property type="entry name" value="Spore Coat Polysaccharide Biosynthesis Protein SpsA, Chain A"/>
    <property type="match status" value="1"/>
</dbReference>
<dbReference type="eggNOG" id="COG1216">
    <property type="taxonomic scope" value="Bacteria"/>
</dbReference>
<protein>
    <submittedName>
        <fullName evidence="2">Putative glycosyltransferase</fullName>
    </submittedName>
</protein>
<dbReference type="PANTHER" id="PTHR43685">
    <property type="entry name" value="GLYCOSYLTRANSFERASE"/>
    <property type="match status" value="1"/>
</dbReference>
<evidence type="ECO:0000313" key="3">
    <source>
        <dbReference type="Proteomes" id="UP000010471"/>
    </source>
</evidence>
<keyword evidence="3" id="KW-1185">Reference proteome</keyword>
<proteinExistence type="predicted"/>
<dbReference type="AlphaFoldDB" id="K9W8E0"/>
<dbReference type="STRING" id="1173027.Mic7113_0099"/>
<dbReference type="CDD" id="cd00761">
    <property type="entry name" value="Glyco_tranf_GTA_type"/>
    <property type="match status" value="1"/>
</dbReference>
<reference evidence="2 3" key="1">
    <citation type="submission" date="2012-06" db="EMBL/GenBank/DDBJ databases">
        <title>Finished chromosome of genome of Microcoleus sp. PCC 7113.</title>
        <authorList>
            <consortium name="US DOE Joint Genome Institute"/>
            <person name="Gugger M."/>
            <person name="Coursin T."/>
            <person name="Rippka R."/>
            <person name="Tandeau De Marsac N."/>
            <person name="Huntemann M."/>
            <person name="Wei C.-L."/>
            <person name="Han J."/>
            <person name="Detter J.C."/>
            <person name="Han C."/>
            <person name="Tapia R."/>
            <person name="Chen A."/>
            <person name="Kyrpides N."/>
            <person name="Mavromatis K."/>
            <person name="Markowitz V."/>
            <person name="Szeto E."/>
            <person name="Ivanova N."/>
            <person name="Pagani I."/>
            <person name="Pati A."/>
            <person name="Goodwin L."/>
            <person name="Nordberg H.P."/>
            <person name="Cantor M.N."/>
            <person name="Hua S.X."/>
            <person name="Woyke T."/>
            <person name="Kerfeld C.A."/>
        </authorList>
    </citation>
    <scope>NUCLEOTIDE SEQUENCE [LARGE SCALE GENOMIC DNA]</scope>
    <source>
        <strain evidence="2 3">PCC 7113</strain>
    </source>
</reference>
<sequence>MFYQVSVCICTRNRPPELKNALNSIERSTYPVYEVIVSDDSTNPETQTLVESSFPKVKYLPGPRRGLGANRNNALQAVTGSHVLFIDDDVVLGETFLETIFTALETHSQGEDTSHLIITGIEKTDDMLVFPHEQDFLGFQKIDYKDGDILKSVVINSAIFPVDIFKKVVFDEKLVYGCDEVDLTTRAIQEGYKIILCPDAINLHFPSKVNREFYQPYHEASRLYVTFKRYFSTEKNALKALVYLGIASAHTFAHTLKLEGLGGLLKPIDTLRTVFSYVVKEYLTDRKQQKLLS</sequence>
<dbReference type="KEGG" id="mic:Mic7113_0099"/>
<dbReference type="Pfam" id="PF00535">
    <property type="entry name" value="Glycos_transf_2"/>
    <property type="match status" value="1"/>
</dbReference>
<accession>K9W8E0</accession>
<dbReference type="InterPro" id="IPR050834">
    <property type="entry name" value="Glycosyltransf_2"/>
</dbReference>
<dbReference type="HOGENOM" id="CLU_949333_0_0_3"/>
<dbReference type="GO" id="GO:0016740">
    <property type="term" value="F:transferase activity"/>
    <property type="evidence" value="ECO:0007669"/>
    <property type="project" value="UniProtKB-KW"/>
</dbReference>
<evidence type="ECO:0000259" key="1">
    <source>
        <dbReference type="Pfam" id="PF00535"/>
    </source>
</evidence>
<dbReference type="Proteomes" id="UP000010471">
    <property type="component" value="Chromosome"/>
</dbReference>
<dbReference type="RefSeq" id="WP_015180203.1">
    <property type="nucleotide sequence ID" value="NC_019738.1"/>
</dbReference>
<keyword evidence="2" id="KW-0808">Transferase</keyword>